<proteinExistence type="predicted"/>
<feature type="region of interest" description="Disordered" evidence="1">
    <location>
        <begin position="49"/>
        <end position="79"/>
    </location>
</feature>
<sequence>MFCPSCGEKLTDPDQAFCSKCGSEIGAPLEPPQKTSQSPPVSTYIPISQQISTKTSQPPPESTSVQVYQPKSVKKEKGGPGPYSIKCLIFALISIGLSISGLVIGSSSMISSIMPMMGIAFGFLPRLILAIVLNIIGLIFGIISRVNSSKAGELEPVNTVEKIGSILAIFGIIINAIAIALALIIAPILFFVSDSFGPWDTFF</sequence>
<keyword evidence="2" id="KW-0472">Membrane</keyword>
<feature type="compositionally biased region" description="Polar residues" evidence="1">
    <location>
        <begin position="49"/>
        <end position="69"/>
    </location>
</feature>
<feature type="transmembrane region" description="Helical" evidence="2">
    <location>
        <begin position="83"/>
        <end position="104"/>
    </location>
</feature>
<dbReference type="InterPro" id="IPR026870">
    <property type="entry name" value="Zinc_ribbon_dom"/>
</dbReference>
<evidence type="ECO:0000256" key="1">
    <source>
        <dbReference type="SAM" id="MobiDB-lite"/>
    </source>
</evidence>
<accession>A0A0F9P3W1</accession>
<feature type="transmembrane region" description="Helical" evidence="2">
    <location>
        <begin position="163"/>
        <end position="192"/>
    </location>
</feature>
<name>A0A0F9P3W1_9ZZZZ</name>
<organism evidence="4">
    <name type="scientific">marine sediment metagenome</name>
    <dbReference type="NCBI Taxonomy" id="412755"/>
    <lineage>
        <taxon>unclassified sequences</taxon>
        <taxon>metagenomes</taxon>
        <taxon>ecological metagenomes</taxon>
    </lineage>
</organism>
<comment type="caution">
    <text evidence="4">The sequence shown here is derived from an EMBL/GenBank/DDBJ whole genome shotgun (WGS) entry which is preliminary data.</text>
</comment>
<feature type="transmembrane region" description="Helical" evidence="2">
    <location>
        <begin position="116"/>
        <end position="143"/>
    </location>
</feature>
<reference evidence="4" key="1">
    <citation type="journal article" date="2015" name="Nature">
        <title>Complex archaea that bridge the gap between prokaryotes and eukaryotes.</title>
        <authorList>
            <person name="Spang A."/>
            <person name="Saw J.H."/>
            <person name="Jorgensen S.L."/>
            <person name="Zaremba-Niedzwiedzka K."/>
            <person name="Martijn J."/>
            <person name="Lind A.E."/>
            <person name="van Eijk R."/>
            <person name="Schleper C."/>
            <person name="Guy L."/>
            <person name="Ettema T.J."/>
        </authorList>
    </citation>
    <scope>NUCLEOTIDE SEQUENCE</scope>
</reference>
<evidence type="ECO:0000256" key="2">
    <source>
        <dbReference type="SAM" id="Phobius"/>
    </source>
</evidence>
<protein>
    <recommendedName>
        <fullName evidence="3">Zinc-ribbon domain-containing protein</fullName>
    </recommendedName>
</protein>
<keyword evidence="2" id="KW-1133">Transmembrane helix</keyword>
<feature type="domain" description="Zinc-ribbon" evidence="3">
    <location>
        <begin position="2"/>
        <end position="24"/>
    </location>
</feature>
<evidence type="ECO:0000313" key="4">
    <source>
        <dbReference type="EMBL" id="KKN24754.1"/>
    </source>
</evidence>
<keyword evidence="2" id="KW-0812">Transmembrane</keyword>
<dbReference type="EMBL" id="LAZR01002858">
    <property type="protein sequence ID" value="KKN24754.1"/>
    <property type="molecule type" value="Genomic_DNA"/>
</dbReference>
<dbReference type="AlphaFoldDB" id="A0A0F9P3W1"/>
<gene>
    <name evidence="4" type="ORF">LCGC14_0891600</name>
</gene>
<evidence type="ECO:0000259" key="3">
    <source>
        <dbReference type="Pfam" id="PF13240"/>
    </source>
</evidence>
<dbReference type="Pfam" id="PF13240">
    <property type="entry name" value="Zn_Ribbon_1"/>
    <property type="match status" value="1"/>
</dbReference>